<accession>A0ACB8A3U9</accession>
<comment type="caution">
    <text evidence="1">The sequence shown here is derived from an EMBL/GenBank/DDBJ whole genome shotgun (WGS) entry which is preliminary data.</text>
</comment>
<reference evidence="1" key="1">
    <citation type="journal article" date="2021" name="New Phytol.">
        <title>Evolutionary innovations through gain and loss of genes in the ectomycorrhizal Boletales.</title>
        <authorList>
            <person name="Wu G."/>
            <person name="Miyauchi S."/>
            <person name="Morin E."/>
            <person name="Kuo A."/>
            <person name="Drula E."/>
            <person name="Varga T."/>
            <person name="Kohler A."/>
            <person name="Feng B."/>
            <person name="Cao Y."/>
            <person name="Lipzen A."/>
            <person name="Daum C."/>
            <person name="Hundley H."/>
            <person name="Pangilinan J."/>
            <person name="Johnson J."/>
            <person name="Barry K."/>
            <person name="LaButti K."/>
            <person name="Ng V."/>
            <person name="Ahrendt S."/>
            <person name="Min B."/>
            <person name="Choi I.G."/>
            <person name="Park H."/>
            <person name="Plett J.M."/>
            <person name="Magnuson J."/>
            <person name="Spatafora J.W."/>
            <person name="Nagy L.G."/>
            <person name="Henrissat B."/>
            <person name="Grigoriev I.V."/>
            <person name="Yang Z.L."/>
            <person name="Xu J."/>
            <person name="Martin F.M."/>
        </authorList>
    </citation>
    <scope>NUCLEOTIDE SEQUENCE</scope>
    <source>
        <strain evidence="1">ATCC 28755</strain>
    </source>
</reference>
<evidence type="ECO:0000313" key="2">
    <source>
        <dbReference type="Proteomes" id="UP000790377"/>
    </source>
</evidence>
<evidence type="ECO:0000313" key="1">
    <source>
        <dbReference type="EMBL" id="KAH7907872.1"/>
    </source>
</evidence>
<sequence>MFLPPIFDAIVLVFALWAFVRHALEAKTSDGGWSINVLIRTLVADHLPYFVCFQIWMTLTLAANYTTDEVNIKCSPISLSTRSQSDLLLMTHISWHIVRSFHRGDRYFHRIGGCCWASHGHQPPCN</sequence>
<dbReference type="EMBL" id="MU267863">
    <property type="protein sequence ID" value="KAH7907872.1"/>
    <property type="molecule type" value="Genomic_DNA"/>
</dbReference>
<proteinExistence type="predicted"/>
<keyword evidence="2" id="KW-1185">Reference proteome</keyword>
<organism evidence="1 2">
    <name type="scientific">Hygrophoropsis aurantiaca</name>
    <dbReference type="NCBI Taxonomy" id="72124"/>
    <lineage>
        <taxon>Eukaryota</taxon>
        <taxon>Fungi</taxon>
        <taxon>Dikarya</taxon>
        <taxon>Basidiomycota</taxon>
        <taxon>Agaricomycotina</taxon>
        <taxon>Agaricomycetes</taxon>
        <taxon>Agaricomycetidae</taxon>
        <taxon>Boletales</taxon>
        <taxon>Coniophorineae</taxon>
        <taxon>Hygrophoropsidaceae</taxon>
        <taxon>Hygrophoropsis</taxon>
    </lineage>
</organism>
<gene>
    <name evidence="1" type="ORF">BJ138DRAFT_429004</name>
</gene>
<dbReference type="Proteomes" id="UP000790377">
    <property type="component" value="Unassembled WGS sequence"/>
</dbReference>
<name>A0ACB8A3U9_9AGAM</name>
<protein>
    <submittedName>
        <fullName evidence="1">Uncharacterized protein</fullName>
    </submittedName>
</protein>